<dbReference type="InterPro" id="IPR013785">
    <property type="entry name" value="Aldolase_TIM"/>
</dbReference>
<evidence type="ECO:0000259" key="8">
    <source>
        <dbReference type="Pfam" id="PF05690"/>
    </source>
</evidence>
<dbReference type="UniPathway" id="UPA00060"/>
<dbReference type="HOGENOM" id="CLU_1133069_0_0_11"/>
<dbReference type="PANTHER" id="PTHR34266:SF2">
    <property type="entry name" value="THIAZOLE SYNTHASE"/>
    <property type="match status" value="1"/>
</dbReference>
<sequence length="245" mass="25754">MIDLFHCFGAKPAHRVDTSLAAEMLRASGCRHLAVNTHTIDQVTAGDDLPVGYDTATLGSVMALVGEELALSPVLNINHPTSAAEAVKRTRQAAQLTGIRVIKLEVLDPGFKLSVNAEVVEAARELTADGFEVWPLITPDARTFAQCVELGSTMVRVMGSPIGARRGIEPQHLEPMGEMLVDSPVPVMLDGGIGSTADVEQAFALGFQSVLVNSCLFADGTDPVTALAGFRATVDRVASGTPAAH</sequence>
<organism evidence="9 10">
    <name type="scientific">Streptomyces avermitilis (strain ATCC 31267 / DSM 46492 / JCM 5070 / NBRC 14893 / NCIMB 12804 / NRRL 8165 / MA-4680)</name>
    <dbReference type="NCBI Taxonomy" id="227882"/>
    <lineage>
        <taxon>Bacteria</taxon>
        <taxon>Bacillati</taxon>
        <taxon>Actinomycetota</taxon>
        <taxon>Actinomycetes</taxon>
        <taxon>Kitasatosporales</taxon>
        <taxon>Streptomycetaceae</taxon>
        <taxon>Streptomyces</taxon>
    </lineage>
</organism>
<evidence type="ECO:0000256" key="1">
    <source>
        <dbReference type="ARBA" id="ARBA00002834"/>
    </source>
</evidence>
<accession>Q79ZQ9</accession>
<proteinExistence type="predicted"/>
<keyword evidence="5" id="KW-0784">Thiamine biosynthesis</keyword>
<dbReference type="RefSeq" id="WP_010982279.1">
    <property type="nucleotide sequence ID" value="NC_003155.5"/>
</dbReference>
<reference evidence="9 10" key="1">
    <citation type="journal article" date="2001" name="Proc. Natl. Acad. Sci. U.S.A.">
        <title>Genome sequence of an industrial microorganism Streptomyces avermitilis: deducing the ability of producing secondary metabolites.</title>
        <authorList>
            <person name="Omura S."/>
            <person name="Ikeda H."/>
            <person name="Ishikawa J."/>
            <person name="Hanamoto A."/>
            <person name="Takahashi C."/>
            <person name="Shinose M."/>
            <person name="Takahashi Y."/>
            <person name="Horikawa H."/>
            <person name="Nakazawa H."/>
            <person name="Osonoe T."/>
            <person name="Kikuchi H."/>
            <person name="Shiba T."/>
            <person name="Sakaki Y."/>
            <person name="Hattori M."/>
        </authorList>
    </citation>
    <scope>NUCLEOTIDE SEQUENCE [LARGE SCALE GENOMIC DNA]</scope>
    <source>
        <strain evidence="10">ATCC 31267 / DSM 46492 / JCM 5070 / NBRC 14893 / NCIMB 12804 / NRRL 8165 / MA-4680</strain>
    </source>
</reference>
<dbReference type="GeneID" id="41537955"/>
<reference evidence="9 10" key="3">
    <citation type="journal article" date="2014" name="J. Ind. Microbiol. Biotechnol.">
        <title>Genome mining of the Streptomyces avermitilis genome and development of genome-minimized hosts for heterologous expression of biosynthetic gene clusters.</title>
        <authorList>
            <person name="Ikeda H."/>
            <person name="Shin-ya K."/>
            <person name="Omura S."/>
        </authorList>
    </citation>
    <scope>NUCLEOTIDE SEQUENCE [LARGE SCALE GENOMIC DNA]</scope>
    <source>
        <strain evidence="10">ATCC 31267 / DSM 46492 / JCM 5070 / NBRC 14893 / NCIMB 12804 / NRRL 8165 / MA-4680</strain>
    </source>
</reference>
<evidence type="ECO:0000313" key="10">
    <source>
        <dbReference type="Proteomes" id="UP000000428"/>
    </source>
</evidence>
<dbReference type="SUPFAM" id="SSF110399">
    <property type="entry name" value="ThiG-like"/>
    <property type="match status" value="1"/>
</dbReference>
<dbReference type="EC" id="2.8.1.10" evidence="3"/>
<dbReference type="Proteomes" id="UP000000428">
    <property type="component" value="Chromosome"/>
</dbReference>
<dbReference type="GO" id="GO:1990107">
    <property type="term" value="F:thiazole synthase activity"/>
    <property type="evidence" value="ECO:0007669"/>
    <property type="project" value="UniProtKB-EC"/>
</dbReference>
<name>Q79ZQ9_STRAW</name>
<dbReference type="AlphaFoldDB" id="Q79ZQ9"/>
<comment type="function">
    <text evidence="1">Catalyzes the rearrangement of 1-deoxy-D-xylulose 5-phosphate (DXP) to produce the thiazole phosphate moiety of thiamine. Sulfur is provided by the thiocarboxylate moiety of the carrier protein ThiS. In vitro, sulfur can be provided by H(2)S.</text>
</comment>
<dbReference type="InterPro" id="IPR033983">
    <property type="entry name" value="Thiazole_synthase_ThiG"/>
</dbReference>
<evidence type="ECO:0000256" key="2">
    <source>
        <dbReference type="ARBA" id="ARBA00004948"/>
    </source>
</evidence>
<evidence type="ECO:0000256" key="4">
    <source>
        <dbReference type="ARBA" id="ARBA00022679"/>
    </source>
</evidence>
<dbReference type="KEGG" id="sma:SAVERM_841"/>
<dbReference type="InterPro" id="IPR008867">
    <property type="entry name" value="ThiG"/>
</dbReference>
<evidence type="ECO:0000313" key="9">
    <source>
        <dbReference type="EMBL" id="BAC68551.1"/>
    </source>
</evidence>
<dbReference type="EMBL" id="BA000030">
    <property type="protein sequence ID" value="BAC68551.1"/>
    <property type="molecule type" value="Genomic_DNA"/>
</dbReference>
<evidence type="ECO:0000256" key="5">
    <source>
        <dbReference type="ARBA" id="ARBA00022977"/>
    </source>
</evidence>
<feature type="domain" description="Thiazole synthase ThiG" evidence="8">
    <location>
        <begin position="76"/>
        <end position="234"/>
    </location>
</feature>
<keyword evidence="6" id="KW-0704">Schiff base</keyword>
<keyword evidence="10" id="KW-1185">Reference proteome</keyword>
<dbReference type="PANTHER" id="PTHR34266">
    <property type="entry name" value="THIAZOLE SYNTHASE"/>
    <property type="match status" value="1"/>
</dbReference>
<evidence type="ECO:0000256" key="6">
    <source>
        <dbReference type="ARBA" id="ARBA00023270"/>
    </source>
</evidence>
<comment type="catalytic activity">
    <reaction evidence="7">
        <text>[ThiS sulfur-carrier protein]-C-terminal-Gly-aminoethanethioate + 2-iminoacetate + 1-deoxy-D-xylulose 5-phosphate = [ThiS sulfur-carrier protein]-C-terminal Gly-Gly + 2-[(2R,5Z)-2-carboxy-4-methylthiazol-5(2H)-ylidene]ethyl phosphate + 2 H2O + H(+)</text>
        <dbReference type="Rhea" id="RHEA:26297"/>
        <dbReference type="Rhea" id="RHEA-COMP:12909"/>
        <dbReference type="Rhea" id="RHEA-COMP:19908"/>
        <dbReference type="ChEBI" id="CHEBI:15377"/>
        <dbReference type="ChEBI" id="CHEBI:15378"/>
        <dbReference type="ChEBI" id="CHEBI:57792"/>
        <dbReference type="ChEBI" id="CHEBI:62899"/>
        <dbReference type="ChEBI" id="CHEBI:77846"/>
        <dbReference type="ChEBI" id="CHEBI:90778"/>
        <dbReference type="ChEBI" id="CHEBI:232372"/>
        <dbReference type="EC" id="2.8.1.10"/>
    </reaction>
</comment>
<evidence type="ECO:0000256" key="7">
    <source>
        <dbReference type="ARBA" id="ARBA00049897"/>
    </source>
</evidence>
<keyword evidence="4" id="KW-0808">Transferase</keyword>
<evidence type="ECO:0000256" key="3">
    <source>
        <dbReference type="ARBA" id="ARBA00011960"/>
    </source>
</evidence>
<reference evidence="9 10" key="2">
    <citation type="journal article" date="2003" name="Nat. Biotechnol.">
        <title>Complete genome sequence and comparative analysis of the industrial microorganism Streptomyces avermitilis.</title>
        <authorList>
            <person name="Ikeda H."/>
            <person name="Ishikawa J."/>
            <person name="Hanamoto A."/>
            <person name="Shinose M."/>
            <person name="Kikuchi H."/>
            <person name="Shiba T."/>
            <person name="Sakaki Y."/>
            <person name="Hattori M."/>
            <person name="Omura S."/>
        </authorList>
    </citation>
    <scope>NUCLEOTIDE SEQUENCE [LARGE SCALE GENOMIC DNA]</scope>
    <source>
        <strain evidence="10">ATCC 31267 / DSM 46492 / JCM 5070 / NBRC 14893 / NCIMB 12804 / NRRL 8165 / MA-4680</strain>
    </source>
</reference>
<dbReference type="GO" id="GO:0009229">
    <property type="term" value="P:thiamine diphosphate biosynthetic process"/>
    <property type="evidence" value="ECO:0007669"/>
    <property type="project" value="UniProtKB-UniPathway"/>
</dbReference>
<dbReference type="eggNOG" id="COG2022">
    <property type="taxonomic scope" value="Bacteria"/>
</dbReference>
<dbReference type="Gene3D" id="3.20.20.70">
    <property type="entry name" value="Aldolase class I"/>
    <property type="match status" value="1"/>
</dbReference>
<dbReference type="Pfam" id="PF05690">
    <property type="entry name" value="ThiG"/>
    <property type="match status" value="1"/>
</dbReference>
<gene>
    <name evidence="9" type="ORF">SAVERM_841</name>
</gene>
<protein>
    <recommendedName>
        <fullName evidence="3">thiazole synthase</fullName>
        <ecNumber evidence="3">2.8.1.10</ecNumber>
    </recommendedName>
</protein>
<comment type="pathway">
    <text evidence="2">Cofactor biosynthesis; thiamine diphosphate biosynthesis.</text>
</comment>
<dbReference type="OrthoDB" id="3355027at2"/>